<dbReference type="Proteomes" id="UP000592294">
    <property type="component" value="Unassembled WGS sequence"/>
</dbReference>
<dbReference type="EMBL" id="JABZEO010000003">
    <property type="protein sequence ID" value="NVZ08595.1"/>
    <property type="molecule type" value="Genomic_DNA"/>
</dbReference>
<dbReference type="InterPro" id="IPR020994">
    <property type="entry name" value="Uncharacterised_Ca-bd_CcbP"/>
</dbReference>
<reference evidence="1 2" key="1">
    <citation type="submission" date="2020-06" db="EMBL/GenBank/DDBJ databases">
        <title>Whole-genome sequence of Allochromatium humboldtianum DSM 21881, type strain.</title>
        <authorList>
            <person name="Kyndt J.A."/>
            <person name="Meyer T.E."/>
        </authorList>
    </citation>
    <scope>NUCLEOTIDE SEQUENCE [LARGE SCALE GENOMIC DNA]</scope>
    <source>
        <strain evidence="1 2">DSM 21881</strain>
    </source>
</reference>
<dbReference type="AlphaFoldDB" id="A0A850R728"/>
<gene>
    <name evidence="1" type="ORF">HW932_04900</name>
</gene>
<dbReference type="Pfam" id="PF11535">
    <property type="entry name" value="Calci_bind_CcbP"/>
    <property type="match status" value="1"/>
</dbReference>
<organism evidence="1 2">
    <name type="scientific">Allochromatium humboldtianum</name>
    <dbReference type="NCBI Taxonomy" id="504901"/>
    <lineage>
        <taxon>Bacteria</taxon>
        <taxon>Pseudomonadati</taxon>
        <taxon>Pseudomonadota</taxon>
        <taxon>Gammaproteobacteria</taxon>
        <taxon>Chromatiales</taxon>
        <taxon>Chromatiaceae</taxon>
        <taxon>Allochromatium</taxon>
    </lineage>
</organism>
<comment type="caution">
    <text evidence="1">The sequence shown here is derived from an EMBL/GenBank/DDBJ whole genome shotgun (WGS) entry which is preliminary data.</text>
</comment>
<protein>
    <submittedName>
        <fullName evidence="1">Calcium-binding protein</fullName>
    </submittedName>
</protein>
<dbReference type="Gene3D" id="6.10.140.400">
    <property type="match status" value="2"/>
</dbReference>
<keyword evidence="2" id="KW-1185">Reference proteome</keyword>
<name>A0A850R728_9GAMM</name>
<sequence>MTKRERDETREERIAMEIIVDAYGAEEQAMGWYYYLEDKLHFPFRARCIQPRSISPLHAGDELILERLAPADECLHDVFALATWHGRVMGFPLAQLEAMAADEETLEAIGDWHYWVERGYGFD</sequence>
<evidence type="ECO:0000313" key="1">
    <source>
        <dbReference type="EMBL" id="NVZ08595.1"/>
    </source>
</evidence>
<dbReference type="RefSeq" id="WP_176975386.1">
    <property type="nucleotide sequence ID" value="NZ_JABZEO010000003.1"/>
</dbReference>
<accession>A0A850R728</accession>
<proteinExistence type="predicted"/>
<evidence type="ECO:0000313" key="2">
    <source>
        <dbReference type="Proteomes" id="UP000592294"/>
    </source>
</evidence>